<organism evidence="1 2">
    <name type="scientific">Streptococcus downei MFe28</name>
    <dbReference type="NCBI Taxonomy" id="764290"/>
    <lineage>
        <taxon>Bacteria</taxon>
        <taxon>Bacillati</taxon>
        <taxon>Bacillota</taxon>
        <taxon>Bacilli</taxon>
        <taxon>Lactobacillales</taxon>
        <taxon>Streptococcaceae</taxon>
        <taxon>Streptococcus</taxon>
    </lineage>
</organism>
<reference evidence="1 2" key="1">
    <citation type="submission" date="2018-06" db="EMBL/GenBank/DDBJ databases">
        <authorList>
            <consortium name="Pathogen Informatics"/>
            <person name="Doyle S."/>
        </authorList>
    </citation>
    <scope>NUCLEOTIDE SEQUENCE [LARGE SCALE GENOMIC DNA]</scope>
    <source>
        <strain evidence="2">NCTC 11391</strain>
    </source>
</reference>
<dbReference type="Proteomes" id="UP000254082">
    <property type="component" value="Unassembled WGS sequence"/>
</dbReference>
<accession>A0A380JFG6</accession>
<dbReference type="AlphaFoldDB" id="A0A380JFG6"/>
<gene>
    <name evidence="1" type="ORF">NCTC11391_00815</name>
</gene>
<sequence length="290" mass="33884">MLIGSKEFLQEWRTIKKEQTPRAALEFLLASLAMPEDLSGQLEENQALVAKFSPDLAPHDRFWAELTKQVRLAMKGRDFQEKTSLNRQLHQLRYVISSQQAQYVRQYYRKHGMSDQDALIAYLRANHLRPSLWDHARLHNKRQINAGDFHFPDQQESYNIKVLLQFRTEFIIDSQGNFLNEVDAEKVTANGIINGASFNYGNNNKSHLRLDVYPVSPHDPAFRNQATKGYRSPNRTGRIRLGRFWQERQTADFEKSFYNKKGGYAKEGQALISLVKQRKKVFKRALRDRK</sequence>
<name>A0A380JFG6_STRDO</name>
<dbReference type="RefSeq" id="WP_044124070.1">
    <property type="nucleotide sequence ID" value="NZ_UHFA01000002.1"/>
</dbReference>
<dbReference type="EMBL" id="UHFA01000002">
    <property type="protein sequence ID" value="SUN35776.1"/>
    <property type="molecule type" value="Genomic_DNA"/>
</dbReference>
<dbReference type="OrthoDB" id="2231884at2"/>
<evidence type="ECO:0000313" key="1">
    <source>
        <dbReference type="EMBL" id="SUN35776.1"/>
    </source>
</evidence>
<proteinExistence type="predicted"/>
<dbReference type="Pfam" id="PF11311">
    <property type="entry name" value="DUF3114"/>
    <property type="match status" value="1"/>
</dbReference>
<evidence type="ECO:0000313" key="2">
    <source>
        <dbReference type="Proteomes" id="UP000254082"/>
    </source>
</evidence>
<protein>
    <submittedName>
        <fullName evidence="1">Hypothetical cytosolic protein</fullName>
    </submittedName>
</protein>
<keyword evidence="2" id="KW-1185">Reference proteome</keyword>
<dbReference type="InterPro" id="IPR021462">
    <property type="entry name" value="DUF3114"/>
</dbReference>